<dbReference type="STRING" id="369401.SAMN05428642_10139"/>
<gene>
    <name evidence="1" type="ORF">SAMN05428642_10139</name>
</gene>
<protein>
    <recommendedName>
        <fullName evidence="3">C1q domain-containing protein</fullName>
    </recommendedName>
</protein>
<keyword evidence="2" id="KW-1185">Reference proteome</keyword>
<dbReference type="SUPFAM" id="SSF49842">
    <property type="entry name" value="TNF-like"/>
    <property type="match status" value="1"/>
</dbReference>
<evidence type="ECO:0008006" key="3">
    <source>
        <dbReference type="Google" id="ProtNLM"/>
    </source>
</evidence>
<evidence type="ECO:0000313" key="2">
    <source>
        <dbReference type="Proteomes" id="UP000182544"/>
    </source>
</evidence>
<dbReference type="EMBL" id="FPKV01000001">
    <property type="protein sequence ID" value="SFZ89207.1"/>
    <property type="molecule type" value="Genomic_DNA"/>
</dbReference>
<evidence type="ECO:0000313" key="1">
    <source>
        <dbReference type="EMBL" id="SFZ89207.1"/>
    </source>
</evidence>
<reference evidence="1 2" key="1">
    <citation type="submission" date="2016-10" db="EMBL/GenBank/DDBJ databases">
        <authorList>
            <person name="de Groot N.N."/>
        </authorList>
    </citation>
    <scope>NUCLEOTIDE SEQUENCE [LARGE SCALE GENOMIC DNA]</scope>
    <source>
        <strain evidence="1 2">DSM 18180</strain>
    </source>
</reference>
<dbReference type="InterPro" id="IPR008983">
    <property type="entry name" value="Tumour_necrosis_fac-like_dom"/>
</dbReference>
<organism evidence="1 2">
    <name type="scientific">Flaviramulus basaltis</name>
    <dbReference type="NCBI Taxonomy" id="369401"/>
    <lineage>
        <taxon>Bacteria</taxon>
        <taxon>Pseudomonadati</taxon>
        <taxon>Bacteroidota</taxon>
        <taxon>Flavobacteriia</taxon>
        <taxon>Flavobacteriales</taxon>
        <taxon>Flavobacteriaceae</taxon>
        <taxon>Flaviramulus</taxon>
    </lineage>
</organism>
<accession>A0A1K2I9Y4</accession>
<name>A0A1K2I9Y4_9FLAO</name>
<proteinExistence type="predicted"/>
<dbReference type="OrthoDB" id="1145223at2"/>
<dbReference type="RefSeq" id="WP_072399543.1">
    <property type="nucleotide sequence ID" value="NZ_FPKV01000001.1"/>
</dbReference>
<dbReference type="Gene3D" id="2.60.120.40">
    <property type="match status" value="1"/>
</dbReference>
<sequence>MKHIPYVIIMLFGINYSYSQVGIGTTTPDDGSILQIDSTTGALVPPRMTSSEMNAIPTPLDGALVFNISRNSYYVFKNSTWSNLANSSLVINKDFGGSNNILATPDNTYVNFPIGPSEVIVTNPDVYNVTANGTITIKEKGNYLFSASLSTPNMPSGNKKYILAISINNSLKAYLSRGVATLPSSDYWGTSGNIMYPINANDVVKMQYVLNNGGTALDAKFINIGISRLN</sequence>
<dbReference type="AlphaFoldDB" id="A0A1K2I9Y4"/>
<dbReference type="Proteomes" id="UP000182544">
    <property type="component" value="Unassembled WGS sequence"/>
</dbReference>